<dbReference type="PROSITE" id="PS51257">
    <property type="entry name" value="PROKAR_LIPOPROTEIN"/>
    <property type="match status" value="1"/>
</dbReference>
<keyword evidence="6" id="KW-1185">Reference proteome</keyword>
<organism evidence="5 6">
    <name type="scientific">Paenibacillus cookii</name>
    <dbReference type="NCBI Taxonomy" id="157839"/>
    <lineage>
        <taxon>Bacteria</taxon>
        <taxon>Bacillati</taxon>
        <taxon>Bacillota</taxon>
        <taxon>Bacilli</taxon>
        <taxon>Bacillales</taxon>
        <taxon>Paenibacillaceae</taxon>
        <taxon>Paenibacillus</taxon>
    </lineage>
</organism>
<evidence type="ECO:0000259" key="4">
    <source>
        <dbReference type="Pfam" id="PF14870"/>
    </source>
</evidence>
<keyword evidence="2" id="KW-0604">Photosystem II</keyword>
<dbReference type="Gene3D" id="2.130.10.10">
    <property type="entry name" value="YVTN repeat-like/Quinoprotein amine dehydrogenase"/>
    <property type="match status" value="3"/>
</dbReference>
<keyword evidence="3" id="KW-0732">Signal</keyword>
<feature type="signal peptide" evidence="3">
    <location>
        <begin position="1"/>
        <end position="22"/>
    </location>
</feature>
<evidence type="ECO:0000256" key="1">
    <source>
        <dbReference type="ARBA" id="ARBA00022531"/>
    </source>
</evidence>
<dbReference type="PANTHER" id="PTHR47199">
    <property type="entry name" value="PHOTOSYSTEM II STABILITY/ASSEMBLY FACTOR HCF136, CHLOROPLASTIC"/>
    <property type="match status" value="1"/>
</dbReference>
<sequence length="645" mass="68965">MRKMTRLAQTGSALLISAMLMSGCIRTGSGIMAASGNEGTVLPAKAAAADSHAVPETKASKIGSDGTAVLQKGDPVKMINRSSTFELPVVDFVNGDTGFAVKQAYAESLSLISTTDGGAHWKEKPLPGELVLGLDFSDGQNGWSLIQEGCSAKGTTVCKTIRLIRTKNGGDTWTTLWKAASQEDNSHVFTNMRRLSFDNPKNGMMLANGRLYVTRDGGVRFDQVSFGINHFIPLYMSFPSERTGYVAGTVGSDTGKLAVLKTTDGARTWRKQLELTGEHSPLSSLGIDFKDERTGWLLTNEEGILSGELYRTTDGGKHWAKMSTQRTGRPTPTDIRLADAHTGVMSLHPGAGPIEGGIWITHDGGKSFASVAPNRAVAVNQVQMVSAKDIWAAADGINESGFLLHSADGGMTWKQVYPAVRPTGDVSMVDASHGYAVGTLLDNNAVLQTVDGGTSWNVQGRIDGYVRLEKASFINRMDGYVIAYGEHEPHRTLLKTMDGGASWQPSSVGVGGGLGTQMYFSSTSEGWAVQEGDRQRGPALLRLTGEQAGQKVLALPAGWYPEAIGFSDYLHGVVVFEDFRSDGDAVHLLTTSDGGKVWTDRPIPAASGISGAKSVWFADPKHGWLRYDGGIAETKDGGLTWEILL</sequence>
<reference evidence="5 6" key="1">
    <citation type="submission" date="2021-03" db="EMBL/GenBank/DDBJ databases">
        <title>Antimicrobial resistance genes in bacteria isolated from Japanese honey, and their potential for conferring macrolide and lincosamide resistance in the American foulbrood pathogen Paenibacillus larvae.</title>
        <authorList>
            <person name="Okamoto M."/>
            <person name="Kumagai M."/>
            <person name="Kanamori H."/>
            <person name="Takamatsu D."/>
        </authorList>
    </citation>
    <scope>NUCLEOTIDE SEQUENCE [LARGE SCALE GENOMIC DNA]</scope>
    <source>
        <strain evidence="5 6">J21TS3</strain>
    </source>
</reference>
<dbReference type="Proteomes" id="UP000680638">
    <property type="component" value="Unassembled WGS sequence"/>
</dbReference>
<feature type="domain" description="Photosynthesis system II assembly factor Ycf48/Hcf136-like" evidence="4">
    <location>
        <begin position="222"/>
        <end position="373"/>
    </location>
</feature>
<dbReference type="InterPro" id="IPR028203">
    <property type="entry name" value="PSII_CF48-like_dom"/>
</dbReference>
<dbReference type="PANTHER" id="PTHR47199:SF2">
    <property type="entry name" value="PHOTOSYSTEM II STABILITY_ASSEMBLY FACTOR HCF136, CHLOROPLASTIC"/>
    <property type="match status" value="1"/>
</dbReference>
<evidence type="ECO:0000313" key="5">
    <source>
        <dbReference type="EMBL" id="GIO66088.1"/>
    </source>
</evidence>
<dbReference type="EMBL" id="BORW01000002">
    <property type="protein sequence ID" value="GIO66088.1"/>
    <property type="molecule type" value="Genomic_DNA"/>
</dbReference>
<accession>A0ABQ4LSF8</accession>
<dbReference type="SUPFAM" id="SSF50939">
    <property type="entry name" value="Sialidases"/>
    <property type="match status" value="1"/>
</dbReference>
<dbReference type="Pfam" id="PF14870">
    <property type="entry name" value="PSII_BNR"/>
    <property type="match status" value="1"/>
</dbReference>
<dbReference type="SUPFAM" id="SSF110296">
    <property type="entry name" value="Oligoxyloglucan reducing end-specific cellobiohydrolase"/>
    <property type="match status" value="2"/>
</dbReference>
<comment type="caution">
    <text evidence="5">The sequence shown here is derived from an EMBL/GenBank/DDBJ whole genome shotgun (WGS) entry which is preliminary data.</text>
</comment>
<evidence type="ECO:0000256" key="2">
    <source>
        <dbReference type="ARBA" id="ARBA00023276"/>
    </source>
</evidence>
<protein>
    <recommendedName>
        <fullName evidence="4">Photosynthesis system II assembly factor Ycf48/Hcf136-like domain-containing protein</fullName>
    </recommendedName>
</protein>
<name>A0ABQ4LSF8_9BACL</name>
<proteinExistence type="predicted"/>
<evidence type="ECO:0000256" key="3">
    <source>
        <dbReference type="SAM" id="SignalP"/>
    </source>
</evidence>
<gene>
    <name evidence="5" type="ORF">J21TS3_09090</name>
</gene>
<feature type="chain" id="PRO_5046613669" description="Photosynthesis system II assembly factor Ycf48/Hcf136-like domain-containing protein" evidence="3">
    <location>
        <begin position="23"/>
        <end position="645"/>
    </location>
</feature>
<dbReference type="InterPro" id="IPR015943">
    <property type="entry name" value="WD40/YVTN_repeat-like_dom_sf"/>
</dbReference>
<evidence type="ECO:0000313" key="6">
    <source>
        <dbReference type="Proteomes" id="UP000680638"/>
    </source>
</evidence>
<keyword evidence="1" id="KW-0602">Photosynthesis</keyword>
<dbReference type="InterPro" id="IPR036278">
    <property type="entry name" value="Sialidase_sf"/>
</dbReference>